<feature type="compositionally biased region" description="Basic residues" evidence="1">
    <location>
        <begin position="105"/>
        <end position="115"/>
    </location>
</feature>
<sequence length="115" mass="12753">MTVASGHRTWHPPMIFSAGPPSGGPAEKVKIASVIVNRGARPAAKSCRRSTAKRNALFKRKRARLAAPRRQKNPAKAGTTNAVTNPNVQPGYNIRKWQLESAATRSRRRYRSKHE</sequence>
<organism evidence="2 3">
    <name type="scientific">Rubripirellula lacrimiformis</name>
    <dbReference type="NCBI Taxonomy" id="1930273"/>
    <lineage>
        <taxon>Bacteria</taxon>
        <taxon>Pseudomonadati</taxon>
        <taxon>Planctomycetota</taxon>
        <taxon>Planctomycetia</taxon>
        <taxon>Pirellulales</taxon>
        <taxon>Pirellulaceae</taxon>
        <taxon>Rubripirellula</taxon>
    </lineage>
</organism>
<name>A0A517N407_9BACT</name>
<dbReference type="Proteomes" id="UP000318538">
    <property type="component" value="Chromosome"/>
</dbReference>
<dbReference type="EMBL" id="CP036525">
    <property type="protein sequence ID" value="QDT01864.1"/>
    <property type="molecule type" value="Genomic_DNA"/>
</dbReference>
<accession>A0A517N407</accession>
<feature type="compositionally biased region" description="Polar residues" evidence="1">
    <location>
        <begin position="78"/>
        <end position="90"/>
    </location>
</feature>
<evidence type="ECO:0000313" key="3">
    <source>
        <dbReference type="Proteomes" id="UP000318538"/>
    </source>
</evidence>
<dbReference type="AlphaFoldDB" id="A0A517N407"/>
<evidence type="ECO:0000256" key="1">
    <source>
        <dbReference type="SAM" id="MobiDB-lite"/>
    </source>
</evidence>
<proteinExistence type="predicted"/>
<protein>
    <submittedName>
        <fullName evidence="2">Uncharacterized protein</fullName>
    </submittedName>
</protein>
<reference evidence="2 3" key="1">
    <citation type="submission" date="2019-02" db="EMBL/GenBank/DDBJ databases">
        <title>Deep-cultivation of Planctomycetes and their phenomic and genomic characterization uncovers novel biology.</title>
        <authorList>
            <person name="Wiegand S."/>
            <person name="Jogler M."/>
            <person name="Boedeker C."/>
            <person name="Pinto D."/>
            <person name="Vollmers J."/>
            <person name="Rivas-Marin E."/>
            <person name="Kohn T."/>
            <person name="Peeters S.H."/>
            <person name="Heuer A."/>
            <person name="Rast P."/>
            <person name="Oberbeckmann S."/>
            <person name="Bunk B."/>
            <person name="Jeske O."/>
            <person name="Meyerdierks A."/>
            <person name="Storesund J.E."/>
            <person name="Kallscheuer N."/>
            <person name="Luecker S."/>
            <person name="Lage O.M."/>
            <person name="Pohl T."/>
            <person name="Merkel B.J."/>
            <person name="Hornburger P."/>
            <person name="Mueller R.-W."/>
            <person name="Bruemmer F."/>
            <person name="Labrenz M."/>
            <person name="Spormann A.M."/>
            <person name="Op den Camp H."/>
            <person name="Overmann J."/>
            <person name="Amann R."/>
            <person name="Jetten M.S.M."/>
            <person name="Mascher T."/>
            <person name="Medema M.H."/>
            <person name="Devos D.P."/>
            <person name="Kaster A.-K."/>
            <person name="Ovreas L."/>
            <person name="Rohde M."/>
            <person name="Galperin M.Y."/>
            <person name="Jogler C."/>
        </authorList>
    </citation>
    <scope>NUCLEOTIDE SEQUENCE [LARGE SCALE GENOMIC DNA]</scope>
    <source>
        <strain evidence="2 3">K22_7</strain>
    </source>
</reference>
<feature type="region of interest" description="Disordered" evidence="1">
    <location>
        <begin position="62"/>
        <end position="115"/>
    </location>
</feature>
<dbReference type="KEGG" id="rlc:K227x_02330"/>
<feature type="region of interest" description="Disordered" evidence="1">
    <location>
        <begin position="1"/>
        <end position="24"/>
    </location>
</feature>
<gene>
    <name evidence="2" type="ORF">K227x_02330</name>
</gene>
<feature type="compositionally biased region" description="Basic residues" evidence="1">
    <location>
        <begin position="62"/>
        <end position="73"/>
    </location>
</feature>
<evidence type="ECO:0000313" key="2">
    <source>
        <dbReference type="EMBL" id="QDT01864.1"/>
    </source>
</evidence>
<keyword evidence="3" id="KW-1185">Reference proteome</keyword>